<reference evidence="1" key="1">
    <citation type="submission" date="2023-04" db="EMBL/GenBank/DDBJ databases">
        <title>Draft Genome sequencing of Naganishia species isolated from polar environments using Oxford Nanopore Technology.</title>
        <authorList>
            <person name="Leo P."/>
            <person name="Venkateswaran K."/>
        </authorList>
    </citation>
    <scope>NUCLEOTIDE SEQUENCE</scope>
    <source>
        <strain evidence="1">DBVPG 5303</strain>
    </source>
</reference>
<sequence>MATLEPERSTSRGSGSRKGKERAILSAPPLGSNDGQPQQHQQGYDQERAEYGYETQYQEPEYLTVDQPVPRRPLSSGDSYDRRQHQHQQRNYDNEQRGTYDSRGMDDPELGGVGNQQGLGVEDLSPAVGATGAYPPVSEEEAEERRIQEHLSKIAARDMARRKAARTSKLYTHPVPNHNNYNNGTSNTSGITTALGAAPAVVATTLASGLSRASTLLRNRTRRGQSGSTSSTSTGGRSYGYGGGGVGGNDYLGSEGGGGRAGAGTGGKQGRPGSMFGFWRIPSIDDSVAEEREEVRRGGGGGGWAQGEGDGEGQTN</sequence>
<evidence type="ECO:0000313" key="1">
    <source>
        <dbReference type="EMBL" id="KAJ9117410.1"/>
    </source>
</evidence>
<evidence type="ECO:0000313" key="2">
    <source>
        <dbReference type="Proteomes" id="UP001234202"/>
    </source>
</evidence>
<protein>
    <submittedName>
        <fullName evidence="1">Uncharacterized protein</fullName>
    </submittedName>
</protein>
<organism evidence="1 2">
    <name type="scientific">Naganishia onofrii</name>
    <dbReference type="NCBI Taxonomy" id="1851511"/>
    <lineage>
        <taxon>Eukaryota</taxon>
        <taxon>Fungi</taxon>
        <taxon>Dikarya</taxon>
        <taxon>Basidiomycota</taxon>
        <taxon>Agaricomycotina</taxon>
        <taxon>Tremellomycetes</taxon>
        <taxon>Filobasidiales</taxon>
        <taxon>Filobasidiaceae</taxon>
        <taxon>Naganishia</taxon>
    </lineage>
</organism>
<comment type="caution">
    <text evidence="1">The sequence shown here is derived from an EMBL/GenBank/DDBJ whole genome shotgun (WGS) entry which is preliminary data.</text>
</comment>
<gene>
    <name evidence="1" type="ORF">QFC24_006506</name>
</gene>
<accession>A0ACC2X1G0</accession>
<dbReference type="EMBL" id="JASBWV010000032">
    <property type="protein sequence ID" value="KAJ9117410.1"/>
    <property type="molecule type" value="Genomic_DNA"/>
</dbReference>
<dbReference type="Proteomes" id="UP001234202">
    <property type="component" value="Unassembled WGS sequence"/>
</dbReference>
<proteinExistence type="predicted"/>
<keyword evidence="2" id="KW-1185">Reference proteome</keyword>
<name>A0ACC2X1G0_9TREE</name>